<organism evidence="2">
    <name type="scientific">uncultured Frankineae bacterium</name>
    <dbReference type="NCBI Taxonomy" id="437475"/>
    <lineage>
        <taxon>Bacteria</taxon>
        <taxon>Bacillati</taxon>
        <taxon>Actinomycetota</taxon>
        <taxon>Actinomycetes</taxon>
        <taxon>Frankiales</taxon>
        <taxon>environmental samples</taxon>
    </lineage>
</organism>
<dbReference type="EMBL" id="CADCUE010000245">
    <property type="protein sequence ID" value="CAA9354896.1"/>
    <property type="molecule type" value="Genomic_DNA"/>
</dbReference>
<name>A0A6J4MCG4_9ACTN</name>
<feature type="transmembrane region" description="Helical" evidence="1">
    <location>
        <begin position="156"/>
        <end position="175"/>
    </location>
</feature>
<keyword evidence="1" id="KW-0812">Transmembrane</keyword>
<dbReference type="InterPro" id="IPR035168">
    <property type="entry name" value="DUF5317"/>
</dbReference>
<protein>
    <recommendedName>
        <fullName evidence="3">DUF5317 domain-containing protein</fullName>
    </recommendedName>
</protein>
<gene>
    <name evidence="2" type="ORF">AVDCRST_MAG16-2592</name>
</gene>
<keyword evidence="1" id="KW-0472">Membrane</keyword>
<evidence type="ECO:0000313" key="2">
    <source>
        <dbReference type="EMBL" id="CAA9354896.1"/>
    </source>
</evidence>
<keyword evidence="1" id="KW-1133">Transmembrane helix</keyword>
<accession>A0A6J4MCG4</accession>
<evidence type="ECO:0000256" key="1">
    <source>
        <dbReference type="SAM" id="Phobius"/>
    </source>
</evidence>
<reference evidence="2" key="1">
    <citation type="submission" date="2020-02" db="EMBL/GenBank/DDBJ databases">
        <authorList>
            <person name="Meier V. D."/>
        </authorList>
    </citation>
    <scope>NUCLEOTIDE SEQUENCE</scope>
    <source>
        <strain evidence="2">AVDCRST_MAG16</strain>
    </source>
</reference>
<proteinExistence type="predicted"/>
<sequence>MLILVATVLAMLLVPLLGGRLSGLARIDLRGGRLVAGALGLQVLAISIFPTWPHAVLVAVHAASYVLAATFVWKNRSIAGVPLLAAGGGLNALAIAVNGGQMPASEDAVRRAGLPVEVDHFVNSGVLEDPRLAFLGDVFASPAWLPLRNVYSPGDLLLLAGAVWVVHAACGTVLARDPRPWLRGAQAG</sequence>
<dbReference type="Pfam" id="PF17248">
    <property type="entry name" value="DUF5317"/>
    <property type="match status" value="1"/>
</dbReference>
<dbReference type="AlphaFoldDB" id="A0A6J4MCG4"/>
<feature type="transmembrane region" description="Helical" evidence="1">
    <location>
        <begin position="34"/>
        <end position="67"/>
    </location>
</feature>
<feature type="transmembrane region" description="Helical" evidence="1">
    <location>
        <begin position="79"/>
        <end position="97"/>
    </location>
</feature>
<evidence type="ECO:0008006" key="3">
    <source>
        <dbReference type="Google" id="ProtNLM"/>
    </source>
</evidence>